<dbReference type="InterPro" id="IPR029063">
    <property type="entry name" value="SAM-dependent_MTases_sf"/>
</dbReference>
<dbReference type="Proteomes" id="UP000219688">
    <property type="component" value="Unassembled WGS sequence"/>
</dbReference>
<feature type="domain" description="DUF7008" evidence="7">
    <location>
        <begin position="812"/>
        <end position="1175"/>
    </location>
</feature>
<gene>
    <name evidence="8" type="ORF">SAMN05421879_10285</name>
</gene>
<evidence type="ECO:0000256" key="2">
    <source>
        <dbReference type="ARBA" id="ARBA00022603"/>
    </source>
</evidence>
<dbReference type="Gene3D" id="3.40.50.150">
    <property type="entry name" value="Vaccinia Virus protein VP39"/>
    <property type="match status" value="1"/>
</dbReference>
<comment type="catalytic activity">
    <reaction evidence="5">
        <text>a 2'-deoxyadenosine in DNA + S-adenosyl-L-methionine = an N(6)-methyl-2'-deoxyadenosine in DNA + S-adenosyl-L-homocysteine + H(+)</text>
        <dbReference type="Rhea" id="RHEA:15197"/>
        <dbReference type="Rhea" id="RHEA-COMP:12418"/>
        <dbReference type="Rhea" id="RHEA-COMP:12419"/>
        <dbReference type="ChEBI" id="CHEBI:15378"/>
        <dbReference type="ChEBI" id="CHEBI:57856"/>
        <dbReference type="ChEBI" id="CHEBI:59789"/>
        <dbReference type="ChEBI" id="CHEBI:90615"/>
        <dbReference type="ChEBI" id="CHEBI:90616"/>
        <dbReference type="EC" id="2.1.1.72"/>
    </reaction>
</comment>
<dbReference type="InterPro" id="IPR011639">
    <property type="entry name" value="MethylTrfase_TaqI-like_dom"/>
</dbReference>
<dbReference type="PRINTS" id="PR00507">
    <property type="entry name" value="N12N6MTFRASE"/>
</dbReference>
<dbReference type="PROSITE" id="PS00092">
    <property type="entry name" value="N6_MTASE"/>
    <property type="match status" value="1"/>
</dbReference>
<feature type="domain" description="Type II methyltransferase M.TaqI-like" evidence="6">
    <location>
        <begin position="270"/>
        <end position="435"/>
    </location>
</feature>
<keyword evidence="2" id="KW-0489">Methyltransferase</keyword>
<evidence type="ECO:0000313" key="8">
    <source>
        <dbReference type="EMBL" id="SOC53722.1"/>
    </source>
</evidence>
<dbReference type="InterPro" id="IPR002052">
    <property type="entry name" value="DNA_methylase_N6_adenine_CS"/>
</dbReference>
<dbReference type="GO" id="GO:0009007">
    <property type="term" value="F:site-specific DNA-methyltransferase (adenine-specific) activity"/>
    <property type="evidence" value="ECO:0007669"/>
    <property type="project" value="UniProtKB-EC"/>
</dbReference>
<evidence type="ECO:0000256" key="5">
    <source>
        <dbReference type="ARBA" id="ARBA00047942"/>
    </source>
</evidence>
<dbReference type="NCBIfam" id="NF033451">
    <property type="entry name" value="BREX_2_MTaseX"/>
    <property type="match status" value="1"/>
</dbReference>
<dbReference type="SUPFAM" id="SSF53335">
    <property type="entry name" value="S-adenosyl-L-methionine-dependent methyltransferases"/>
    <property type="match status" value="1"/>
</dbReference>
<sequence length="1178" mass="132471">MTATARLTTDLKAQVLRLEDDLRDRVESDPELKARWQQEHRQALAAERSASSWPQFLDDRLVQAAVAWVLTSVFVRFCEDNALVAPVWIAGPPHRRQEALDAQLAYFRQHPEDTDREWLLQAVEHLRTLPATADLVDDHAPLWQVAPSGNAVTALLDFWRAKDDHGELVHDLRDETLSTRFLGDLYQDLSDHAKKTYALLQTPVFVEEFILDQTLEPALTERSLDGFRLIDPTCGSGHFLLGAFDRLITRWREHDPSLSDDEVVTRALDSVYGVDINPFAVAIARFRLTVAALHRLGRASLEDAPEWPVHVYTGDSLLFGRDQAALDGLLDPDNAATGFAYTTEDVETLREVLRRGTYDVVVGNPPYITVKDKTLNQRYRDLYDTCKGTYALTVPFMERFFDLAGPGQDGRPAGWTGQITSNSFMKREFGSKLIEDLIVRRDLRLVADTSGAFIPGHGTPTVIITGRNQAPTGDTVRAVLGVRGEPGRPSQPENGLVWRALADRVDSPGYEDEWVTVTDLDRSVLGAHPWSLTGGGAAQLAVGIAQASERTLDDVMLEIGRTTHTGNDEAFFVPQQSVSTLGLESDVVPAVLGTEVRDYAITPEHATVLPYDVRGTPTQLSVTGLRHLWRLRRTLEMQLDFQQTKAERGLRWFDHSMFFAKRFRSPLSIAFAFVATHNHFVLDRGGKVFNRSAPVIKLPEGSTEEDHLALLGVLNSSTACFWLKQNSHGKGNGGVNEGFRGDDWEEFWEFTGTTLKDFPLPAALPLNRGRSLDRLAQRAAAQTPAAVAAEDAPTAAVLANAQSAYALLRGRMIAEQEELDWEVYRLYGLIEDDLTHDGDDLPDVALGERSFEIVLARKVASGQAQTAWFERHGSTRVTEIPERWPAAYRELVQRRIDLIETDRSIALLEKPEHKRRWASVPWEKQQEQALRGWLLDRLEDRRSWFDAQGRPTPRSIAQLADLVARDEEVMGVLALWEGRRDVPLTTSLTRLSVDEAVPYLAAYRLKETGLRKRAAWEETWDLQRREDAGEKVGPIPVPPKYTNADFRKASWWQARGKLDVPKERFILYPDAGRATDPTALLGWAGWDHAQQALALNIIIGEREAEGMDDTRLVPLVAGLAELQPWVDQWHSDMDPTYGSLADFCRQQLHDRRLQVGKTVEELKAWRPEPARRGRKAER</sequence>
<evidence type="ECO:0000259" key="7">
    <source>
        <dbReference type="Pfam" id="PF22654"/>
    </source>
</evidence>
<dbReference type="GO" id="GO:0006304">
    <property type="term" value="P:DNA modification"/>
    <property type="evidence" value="ECO:0007669"/>
    <property type="project" value="InterPro"/>
</dbReference>
<accession>A0A285VI20</accession>
<evidence type="ECO:0000256" key="4">
    <source>
        <dbReference type="ARBA" id="ARBA00022691"/>
    </source>
</evidence>
<reference evidence="9" key="1">
    <citation type="submission" date="2017-08" db="EMBL/GenBank/DDBJ databases">
        <authorList>
            <person name="Varghese N."/>
            <person name="Submissions S."/>
        </authorList>
    </citation>
    <scope>NUCLEOTIDE SEQUENCE [LARGE SCALE GENOMIC DNA]</scope>
    <source>
        <strain evidence="9">USBA17B2</strain>
    </source>
</reference>
<evidence type="ECO:0000256" key="1">
    <source>
        <dbReference type="ARBA" id="ARBA00011900"/>
    </source>
</evidence>
<protein>
    <recommendedName>
        <fullName evidence="1">site-specific DNA-methyltransferase (adenine-specific)</fullName>
        <ecNumber evidence="1">2.1.1.72</ecNumber>
    </recommendedName>
</protein>
<keyword evidence="9" id="KW-1185">Reference proteome</keyword>
<dbReference type="Pfam" id="PF07669">
    <property type="entry name" value="Eco57I"/>
    <property type="match status" value="1"/>
</dbReference>
<dbReference type="GO" id="GO:0003676">
    <property type="term" value="F:nucleic acid binding"/>
    <property type="evidence" value="ECO:0007669"/>
    <property type="project" value="InterPro"/>
</dbReference>
<dbReference type="InterPro" id="IPR054277">
    <property type="entry name" value="DUF7008"/>
</dbReference>
<dbReference type="EC" id="2.1.1.72" evidence="1"/>
<dbReference type="InterPro" id="IPR050953">
    <property type="entry name" value="N4_N6_ade-DNA_methylase"/>
</dbReference>
<name>A0A285VI20_9MICO</name>
<dbReference type="EMBL" id="OBQK01000002">
    <property type="protein sequence ID" value="SOC53722.1"/>
    <property type="molecule type" value="Genomic_DNA"/>
</dbReference>
<evidence type="ECO:0000313" key="9">
    <source>
        <dbReference type="Proteomes" id="UP000219688"/>
    </source>
</evidence>
<evidence type="ECO:0000256" key="3">
    <source>
        <dbReference type="ARBA" id="ARBA00022679"/>
    </source>
</evidence>
<keyword evidence="4" id="KW-0949">S-adenosyl-L-methionine</keyword>
<organism evidence="8 9">
    <name type="scientific">Ornithinimicrobium cerasi</name>
    <dbReference type="NCBI Taxonomy" id="2248773"/>
    <lineage>
        <taxon>Bacteria</taxon>
        <taxon>Bacillati</taxon>
        <taxon>Actinomycetota</taxon>
        <taxon>Actinomycetes</taxon>
        <taxon>Micrococcales</taxon>
        <taxon>Ornithinimicrobiaceae</taxon>
        <taxon>Ornithinimicrobium</taxon>
    </lineage>
</organism>
<dbReference type="PANTHER" id="PTHR33841:SF1">
    <property type="entry name" value="DNA METHYLTRANSFERASE A"/>
    <property type="match status" value="1"/>
</dbReference>
<dbReference type="AlphaFoldDB" id="A0A285VI20"/>
<dbReference type="PANTHER" id="PTHR33841">
    <property type="entry name" value="DNA METHYLTRANSFERASE YEEA-RELATED"/>
    <property type="match status" value="1"/>
</dbReference>
<dbReference type="RefSeq" id="WP_097187141.1">
    <property type="nucleotide sequence ID" value="NZ_OBQK01000002.1"/>
</dbReference>
<keyword evidence="3" id="KW-0808">Transferase</keyword>
<dbReference type="Pfam" id="PF22654">
    <property type="entry name" value="DUF7008"/>
    <property type="match status" value="1"/>
</dbReference>
<dbReference type="GO" id="GO:0032259">
    <property type="term" value="P:methylation"/>
    <property type="evidence" value="ECO:0007669"/>
    <property type="project" value="UniProtKB-KW"/>
</dbReference>
<evidence type="ECO:0000259" key="6">
    <source>
        <dbReference type="Pfam" id="PF07669"/>
    </source>
</evidence>
<proteinExistence type="predicted"/>